<reference evidence="2" key="1">
    <citation type="submission" date="2021-01" db="EMBL/GenBank/DDBJ databases">
        <title>Chromosome-level genome assembly of a human fungal pathogen reveals clustering of transcriptionally co-regulated genes.</title>
        <authorList>
            <person name="Voorhies M."/>
            <person name="Cohen S."/>
            <person name="Shea T.P."/>
            <person name="Petrus S."/>
            <person name="Munoz J.F."/>
            <person name="Poplawski S."/>
            <person name="Goldman W.E."/>
            <person name="Michael T."/>
            <person name="Cuomo C.A."/>
            <person name="Sil A."/>
            <person name="Beyhan S."/>
        </authorList>
    </citation>
    <scope>NUCLEOTIDE SEQUENCE</scope>
    <source>
        <strain evidence="2">H88</strain>
    </source>
</reference>
<dbReference type="EMBL" id="CP069104">
    <property type="protein sequence ID" value="QSS53452.1"/>
    <property type="molecule type" value="Genomic_DNA"/>
</dbReference>
<proteinExistence type="predicted"/>
<feature type="signal peptide" evidence="1">
    <location>
        <begin position="1"/>
        <end position="21"/>
    </location>
</feature>
<accession>A0A8A1LN74</accession>
<protein>
    <submittedName>
        <fullName evidence="2">Uncharacterized protein</fullName>
    </submittedName>
</protein>
<organism evidence="2 3">
    <name type="scientific">Ajellomyces capsulatus (strain H88)</name>
    <name type="common">Darling's disease fungus</name>
    <name type="synonym">Histoplasma capsulatum</name>
    <dbReference type="NCBI Taxonomy" id="544711"/>
    <lineage>
        <taxon>Eukaryota</taxon>
        <taxon>Fungi</taxon>
        <taxon>Dikarya</taxon>
        <taxon>Ascomycota</taxon>
        <taxon>Pezizomycotina</taxon>
        <taxon>Eurotiomycetes</taxon>
        <taxon>Eurotiomycetidae</taxon>
        <taxon>Onygenales</taxon>
        <taxon>Ajellomycetaceae</taxon>
        <taxon>Histoplasma</taxon>
    </lineage>
</organism>
<name>A0A8A1LN74_AJEC8</name>
<dbReference type="AlphaFoldDB" id="A0A8A1LN74"/>
<evidence type="ECO:0000313" key="2">
    <source>
        <dbReference type="EMBL" id="QSS53452.1"/>
    </source>
</evidence>
<feature type="chain" id="PRO_5034426755" evidence="1">
    <location>
        <begin position="22"/>
        <end position="103"/>
    </location>
</feature>
<evidence type="ECO:0000313" key="3">
    <source>
        <dbReference type="Proteomes" id="UP000663419"/>
    </source>
</evidence>
<dbReference type="VEuPathDB" id="FungiDB:I7I53_00719"/>
<evidence type="ECO:0000256" key="1">
    <source>
        <dbReference type="SAM" id="SignalP"/>
    </source>
</evidence>
<keyword evidence="1" id="KW-0732">Signal</keyword>
<dbReference type="Proteomes" id="UP000663419">
    <property type="component" value="Chromosome 3"/>
</dbReference>
<sequence>MCLISLSLSLFFFQNWERAECHSFTSFDLVLSLPRDEHITLQAYGVDLNSNRYYCRILLLNTPRAESVNGNYTLGSPSFIPVSMLYLLQCRCPEVFRSGRVIN</sequence>
<gene>
    <name evidence="2" type="ORF">I7I53_00719</name>
</gene>